<name>A0AAX1QLR3_9FIRM</name>
<evidence type="ECO:0000313" key="3">
    <source>
        <dbReference type="Proteomes" id="UP000250997"/>
    </source>
</evidence>
<dbReference type="Proteomes" id="UP000250997">
    <property type="component" value="Unassembled WGS sequence"/>
</dbReference>
<protein>
    <recommendedName>
        <fullName evidence="1">MobA/VirD2-like nuclease domain-containing protein</fullName>
    </recommendedName>
</protein>
<proteinExistence type="predicted"/>
<dbReference type="AlphaFoldDB" id="A0AAX1QLR3"/>
<feature type="domain" description="MobA/VirD2-like nuclease" evidence="1">
    <location>
        <begin position="47"/>
        <end position="145"/>
    </location>
</feature>
<dbReference type="RefSeq" id="WP_158396083.1">
    <property type="nucleotide sequence ID" value="NZ_CP026548.1"/>
</dbReference>
<accession>A0AAX1QLR3</accession>
<evidence type="ECO:0000259" key="1">
    <source>
        <dbReference type="Pfam" id="PF03432"/>
    </source>
</evidence>
<dbReference type="EMBL" id="PRLA01000005">
    <property type="protein sequence ID" value="RAW49777.1"/>
    <property type="molecule type" value="Genomic_DNA"/>
</dbReference>
<dbReference type="Pfam" id="PF03432">
    <property type="entry name" value="Relaxase"/>
    <property type="match status" value="1"/>
</dbReference>
<reference evidence="2 3" key="1">
    <citation type="submission" date="2018-02" db="EMBL/GenBank/DDBJ databases">
        <title>Complete genome sequencing of Faecalibacterium prausnitzii strains isolated from the human gut.</title>
        <authorList>
            <person name="Fitzgerald B.C."/>
            <person name="Shkoporov A.N."/>
            <person name="Ross P.R."/>
            <person name="Hill C."/>
        </authorList>
    </citation>
    <scope>NUCLEOTIDE SEQUENCE [LARGE SCALE GENOMIC DNA]</scope>
    <source>
        <strain evidence="2 3">APC942/18-1</strain>
    </source>
</reference>
<sequence>MAILKHIASKSSNYGAALEYLIFKHDELRKTPILDQNGNRIMRDEFYLDGLNCEPYSFDAACQQLNREYQKNKNEIKSHHYIISFDPRDSTENCLTGKRAQELGLEYAKANFPGHQALVCTHMDGHNGSGNIHVHIVINSLRKLDVPKQSFMERPIDCKAGHKHHLTKDYLKHLQKSLMDICMRENLNQIDLLSPSFSKVSEQEYYAKRRGQINLDLTNLELLGDGFTPAKTTFETEKEKFRNAITDIAKRSASFMDFQNLLKLEYGILVKDHRGRFCRIVLGGDFSDIVTRWHPMGR</sequence>
<dbReference type="InterPro" id="IPR005094">
    <property type="entry name" value="Endonuclease_MobA/VirD2"/>
</dbReference>
<organism evidence="2 3">
    <name type="scientific">Faecalibacterium prausnitzii</name>
    <dbReference type="NCBI Taxonomy" id="853"/>
    <lineage>
        <taxon>Bacteria</taxon>
        <taxon>Bacillati</taxon>
        <taxon>Bacillota</taxon>
        <taxon>Clostridia</taxon>
        <taxon>Eubacteriales</taxon>
        <taxon>Oscillospiraceae</taxon>
        <taxon>Faecalibacterium</taxon>
    </lineage>
</organism>
<gene>
    <name evidence="2" type="ORF">C4N27_08405</name>
</gene>
<comment type="caution">
    <text evidence="2">The sequence shown here is derived from an EMBL/GenBank/DDBJ whole genome shotgun (WGS) entry which is preliminary data.</text>
</comment>
<evidence type="ECO:0000313" key="2">
    <source>
        <dbReference type="EMBL" id="RAW49777.1"/>
    </source>
</evidence>